<evidence type="ECO:0000256" key="1">
    <source>
        <dbReference type="ARBA" id="ARBA00022722"/>
    </source>
</evidence>
<comment type="caution">
    <text evidence="5">The sequence shown here is derived from an EMBL/GenBank/DDBJ whole genome shotgun (WGS) entry which is preliminary data.</text>
</comment>
<evidence type="ECO:0000313" key="6">
    <source>
        <dbReference type="Proteomes" id="UP001438707"/>
    </source>
</evidence>
<dbReference type="Gene3D" id="3.40.50.1010">
    <property type="entry name" value="5'-nuclease"/>
    <property type="match status" value="1"/>
</dbReference>
<dbReference type="Gene3D" id="1.10.150.20">
    <property type="entry name" value="5' to 3' exonuclease, C-terminal subdomain"/>
    <property type="match status" value="1"/>
</dbReference>
<dbReference type="FunFam" id="1.10.150.20:FF:000003">
    <property type="entry name" value="DNA polymerase I"/>
    <property type="match status" value="1"/>
</dbReference>
<dbReference type="PANTHER" id="PTHR42646">
    <property type="entry name" value="FLAP ENDONUCLEASE XNI"/>
    <property type="match status" value="1"/>
</dbReference>
<dbReference type="InterPro" id="IPR002421">
    <property type="entry name" value="5-3_exonuclease"/>
</dbReference>
<sequence length="330" mass="36802">MTTFKRDRPMSGPAPGTTQGRLILVDTLALMYRIHYGYGSRARLTTADGQDTTIVYGMLDLIIKLLEIHPHPTHFAMVVDMAAKTWRHELYPSYKAQRPAPPEEFHDAGPVLERVFQLMDLPMLGIPGVEADDLIGTFSTRFLNAGGYVVIVSNDKDFFQLLQPGLQMLRPPNKDRPAPTFAGLTPFTPGDFETLHGLRPDQWADYLALVGDASDNLPGVKGIGEKGAKELLRNFDTLDNLLEKADEIPKKQHRTTLQSTAGRDAAALGKQLVTIQRDLDLPSARIDLNEMLLRAPAAEKQEELLQLFDQMDFKQHGPRLQRVWNGLPAS</sequence>
<feature type="domain" description="5'-3' exonuclease" evidence="4">
    <location>
        <begin position="20"/>
        <end position="287"/>
    </location>
</feature>
<dbReference type="CDD" id="cd09859">
    <property type="entry name" value="PIN_53EXO"/>
    <property type="match status" value="1"/>
</dbReference>
<reference evidence="5 6" key="1">
    <citation type="journal article" date="2024" name="Nat. Commun.">
        <title>Phylogenomics reveals the evolutionary origins of lichenization in chlorophyte algae.</title>
        <authorList>
            <person name="Puginier C."/>
            <person name="Libourel C."/>
            <person name="Otte J."/>
            <person name="Skaloud P."/>
            <person name="Haon M."/>
            <person name="Grisel S."/>
            <person name="Petersen M."/>
            <person name="Berrin J.G."/>
            <person name="Delaux P.M."/>
            <person name="Dal Grande F."/>
            <person name="Keller J."/>
        </authorList>
    </citation>
    <scope>NUCLEOTIDE SEQUENCE [LARGE SCALE GENOMIC DNA]</scope>
    <source>
        <strain evidence="5 6">SAG 2145</strain>
    </source>
</reference>
<dbReference type="InterPro" id="IPR020045">
    <property type="entry name" value="DNA_polI_H3TH"/>
</dbReference>
<dbReference type="PANTHER" id="PTHR42646:SF2">
    <property type="entry name" value="5'-3' EXONUCLEASE FAMILY PROTEIN"/>
    <property type="match status" value="1"/>
</dbReference>
<evidence type="ECO:0000256" key="3">
    <source>
        <dbReference type="ARBA" id="ARBA00023125"/>
    </source>
</evidence>
<dbReference type="InterPro" id="IPR038969">
    <property type="entry name" value="FEN"/>
</dbReference>
<dbReference type="GO" id="GO:0033567">
    <property type="term" value="P:DNA replication, Okazaki fragment processing"/>
    <property type="evidence" value="ECO:0007669"/>
    <property type="project" value="InterPro"/>
</dbReference>
<gene>
    <name evidence="5" type="ORF">WJX74_001485</name>
</gene>
<dbReference type="SMART" id="SM00279">
    <property type="entry name" value="HhH2"/>
    <property type="match status" value="1"/>
</dbReference>
<dbReference type="InterPro" id="IPR020046">
    <property type="entry name" value="5-3_exonucl_a-hlix_arch_N"/>
</dbReference>
<evidence type="ECO:0000256" key="2">
    <source>
        <dbReference type="ARBA" id="ARBA00022801"/>
    </source>
</evidence>
<protein>
    <recommendedName>
        <fullName evidence="4">5'-3' exonuclease domain-containing protein</fullName>
    </recommendedName>
</protein>
<proteinExistence type="predicted"/>
<dbReference type="GO" id="GO:0017108">
    <property type="term" value="F:5'-flap endonuclease activity"/>
    <property type="evidence" value="ECO:0007669"/>
    <property type="project" value="InterPro"/>
</dbReference>
<dbReference type="InterPro" id="IPR029060">
    <property type="entry name" value="PIN-like_dom_sf"/>
</dbReference>
<dbReference type="Pfam" id="PF02739">
    <property type="entry name" value="5_3_exonuc_N"/>
    <property type="match status" value="1"/>
</dbReference>
<name>A0AAW1RBG8_9CHLO</name>
<dbReference type="SMART" id="SM00475">
    <property type="entry name" value="53EXOc"/>
    <property type="match status" value="1"/>
</dbReference>
<evidence type="ECO:0000313" key="5">
    <source>
        <dbReference type="EMBL" id="KAK9830666.1"/>
    </source>
</evidence>
<keyword evidence="3" id="KW-0238">DNA-binding</keyword>
<dbReference type="GO" id="GO:0008409">
    <property type="term" value="F:5'-3' exonuclease activity"/>
    <property type="evidence" value="ECO:0007669"/>
    <property type="project" value="InterPro"/>
</dbReference>
<dbReference type="AlphaFoldDB" id="A0AAW1RBG8"/>
<dbReference type="EMBL" id="JALJOS010000015">
    <property type="protein sequence ID" value="KAK9830666.1"/>
    <property type="molecule type" value="Genomic_DNA"/>
</dbReference>
<dbReference type="CDD" id="cd09898">
    <property type="entry name" value="H3TH_53EXO"/>
    <property type="match status" value="1"/>
</dbReference>
<organism evidence="5 6">
    <name type="scientific">Apatococcus lobatus</name>
    <dbReference type="NCBI Taxonomy" id="904363"/>
    <lineage>
        <taxon>Eukaryota</taxon>
        <taxon>Viridiplantae</taxon>
        <taxon>Chlorophyta</taxon>
        <taxon>core chlorophytes</taxon>
        <taxon>Trebouxiophyceae</taxon>
        <taxon>Chlorellales</taxon>
        <taxon>Chlorellaceae</taxon>
        <taxon>Apatococcus</taxon>
    </lineage>
</organism>
<accession>A0AAW1RBG8</accession>
<keyword evidence="2" id="KW-0378">Hydrolase</keyword>
<keyword evidence="1" id="KW-0540">Nuclease</keyword>
<dbReference type="SUPFAM" id="SSF88723">
    <property type="entry name" value="PIN domain-like"/>
    <property type="match status" value="1"/>
</dbReference>
<dbReference type="GO" id="GO:0003677">
    <property type="term" value="F:DNA binding"/>
    <property type="evidence" value="ECO:0007669"/>
    <property type="project" value="UniProtKB-KW"/>
</dbReference>
<dbReference type="InterPro" id="IPR008918">
    <property type="entry name" value="HhH2"/>
</dbReference>
<dbReference type="Pfam" id="PF01367">
    <property type="entry name" value="5_3_exonuc"/>
    <property type="match status" value="1"/>
</dbReference>
<evidence type="ECO:0000259" key="4">
    <source>
        <dbReference type="SMART" id="SM00475"/>
    </source>
</evidence>
<dbReference type="Proteomes" id="UP001438707">
    <property type="component" value="Unassembled WGS sequence"/>
</dbReference>
<dbReference type="InterPro" id="IPR036279">
    <property type="entry name" value="5-3_exonuclease_C_sf"/>
</dbReference>
<dbReference type="SUPFAM" id="SSF47807">
    <property type="entry name" value="5' to 3' exonuclease, C-terminal subdomain"/>
    <property type="match status" value="1"/>
</dbReference>
<keyword evidence="6" id="KW-1185">Reference proteome</keyword>